<comment type="catalytic activity">
    <reaction evidence="1">
        <text>beta-D-fructose 1,6-bisphosphate + H2O = beta-D-fructose 6-phosphate + phosphate</text>
        <dbReference type="Rhea" id="RHEA:11064"/>
        <dbReference type="ChEBI" id="CHEBI:15377"/>
        <dbReference type="ChEBI" id="CHEBI:32966"/>
        <dbReference type="ChEBI" id="CHEBI:43474"/>
        <dbReference type="ChEBI" id="CHEBI:57634"/>
        <dbReference type="EC" id="3.1.3.11"/>
    </reaction>
</comment>
<evidence type="ECO:0000256" key="8">
    <source>
        <dbReference type="PIRNR" id="PIRNR004532"/>
    </source>
</evidence>
<evidence type="ECO:0000256" key="2">
    <source>
        <dbReference type="ARBA" id="ARBA00008989"/>
    </source>
</evidence>
<evidence type="ECO:0000256" key="10">
    <source>
        <dbReference type="PIRSR" id="PIRSR004532-2"/>
    </source>
</evidence>
<feature type="binding site" evidence="10">
    <location>
        <begin position="89"/>
        <end position="91"/>
    </location>
    <ligand>
        <name>substrate</name>
    </ligand>
</feature>
<dbReference type="FunFam" id="3.40.190.90:FF:000001">
    <property type="entry name" value="Fructose-1,6-bisphosphatase"/>
    <property type="match status" value="1"/>
</dbReference>
<feature type="binding site" evidence="9">
    <location>
        <position position="33"/>
    </location>
    <ligand>
        <name>Mn(2+)</name>
        <dbReference type="ChEBI" id="CHEBI:29035"/>
        <label>1</label>
    </ligand>
</feature>
<proteinExistence type="inferred from homology"/>
<dbReference type="PIRSF" id="PIRSF004532">
    <property type="entry name" value="GlpX"/>
    <property type="match status" value="1"/>
</dbReference>
<dbReference type="Pfam" id="PF03320">
    <property type="entry name" value="FBPase_glpX"/>
    <property type="match status" value="1"/>
</dbReference>
<keyword evidence="4" id="KW-0378">Hydrolase</keyword>
<reference evidence="11 12" key="1">
    <citation type="submission" date="2017-09" db="EMBL/GenBank/DDBJ databases">
        <title>Bacterial strain isolated from the female urinary microbiota.</title>
        <authorList>
            <person name="Thomas-White K."/>
            <person name="Kumar N."/>
            <person name="Forster S."/>
            <person name="Putonti C."/>
            <person name="Lawley T."/>
            <person name="Wolfe A.J."/>
        </authorList>
    </citation>
    <scope>NUCLEOTIDE SEQUENCE [LARGE SCALE GENOMIC DNA]</scope>
    <source>
        <strain evidence="11 12">UMB0204</strain>
    </source>
</reference>
<dbReference type="AlphaFoldDB" id="A0A2N6UHH9"/>
<dbReference type="GO" id="GO:0042132">
    <property type="term" value="F:fructose 1,6-bisphosphate 1-phosphatase activity"/>
    <property type="evidence" value="ECO:0007669"/>
    <property type="project" value="UniProtKB-EC"/>
</dbReference>
<gene>
    <name evidence="11" type="primary">glpX</name>
    <name evidence="11" type="ORF">CJ192_07460</name>
</gene>
<comment type="cofactor">
    <cofactor evidence="9">
        <name>Mn(2+)</name>
        <dbReference type="ChEBI" id="CHEBI:29035"/>
    </cofactor>
</comment>
<keyword evidence="3 9" id="KW-0479">Metal-binding</keyword>
<evidence type="ECO:0000256" key="7">
    <source>
        <dbReference type="ARBA" id="ARBA00024331"/>
    </source>
</evidence>
<organism evidence="11 12">
    <name type="scientific">Anaerococcus hydrogenalis</name>
    <dbReference type="NCBI Taxonomy" id="33029"/>
    <lineage>
        <taxon>Bacteria</taxon>
        <taxon>Bacillati</taxon>
        <taxon>Bacillota</taxon>
        <taxon>Tissierellia</taxon>
        <taxon>Tissierellales</taxon>
        <taxon>Peptoniphilaceae</taxon>
        <taxon>Anaerococcus</taxon>
    </lineage>
</organism>
<feature type="binding site" evidence="10">
    <location>
        <begin position="165"/>
        <end position="167"/>
    </location>
    <ligand>
        <name>substrate</name>
    </ligand>
</feature>
<sequence>MNRDLGINLCRVTEAAALASGKYLGKGKKNDSDNIAVDQMRAMFNYLGINGRVVIGEGEIDEAPMLYIGEEIGRMDQDDLVDIAVDPIDGTASLANGTINSISVIAVAPEGCLLNAPDVYMNKIATGSRAKGVIDINKSTKENIENVAKALNKKVSDITVSVLNRPRHEKLIEEIRDAGARISMVEDGDVLTAIATELSDGKIDLIMGIGGAPEGVIAAAALKCLGGDFQGVFAPSDSKQVKRCLKMGVDFDKVYTIDDLVKGDDVLFAATGITDSSFLKGVSYMKNNMAKTQSLLLRLPSGTIRFIDSVHKLDQKLDQK</sequence>
<dbReference type="CDD" id="cd01516">
    <property type="entry name" value="FBPase_glpX"/>
    <property type="match status" value="1"/>
</dbReference>
<feature type="binding site" evidence="9">
    <location>
        <position position="86"/>
    </location>
    <ligand>
        <name>Mn(2+)</name>
        <dbReference type="ChEBI" id="CHEBI:29035"/>
        <label>2</label>
    </ligand>
</feature>
<keyword evidence="6 8" id="KW-0119">Carbohydrate metabolism</keyword>
<protein>
    <recommendedName>
        <fullName evidence="8">Fructose-1,6-bisphosphatase</fullName>
    </recommendedName>
</protein>
<keyword evidence="5 9" id="KW-0464">Manganese</keyword>
<dbReference type="GO" id="GO:0006094">
    <property type="term" value="P:gluconeogenesis"/>
    <property type="evidence" value="ECO:0007669"/>
    <property type="project" value="InterPro"/>
</dbReference>
<dbReference type="RefSeq" id="WP_004817507.1">
    <property type="nucleotide sequence ID" value="NZ_CAUPDS010000004.1"/>
</dbReference>
<comment type="similarity">
    <text evidence="2 8">Belongs to the FBPase class 2 family.</text>
</comment>
<dbReference type="GeneID" id="84579020"/>
<evidence type="ECO:0000256" key="3">
    <source>
        <dbReference type="ARBA" id="ARBA00022723"/>
    </source>
</evidence>
<dbReference type="InterPro" id="IPR004464">
    <property type="entry name" value="FBPase_class-2/SBPase"/>
</dbReference>
<feature type="binding site" evidence="10">
    <location>
        <begin position="187"/>
        <end position="189"/>
    </location>
    <ligand>
        <name>substrate</name>
    </ligand>
</feature>
<dbReference type="Gene3D" id="3.30.540.10">
    <property type="entry name" value="Fructose-1,6-Bisphosphatase, subunit A, domain 1"/>
    <property type="match status" value="1"/>
</dbReference>
<evidence type="ECO:0000256" key="5">
    <source>
        <dbReference type="ARBA" id="ARBA00023211"/>
    </source>
</evidence>
<accession>A0A2N6UHH9</accession>
<dbReference type="SUPFAM" id="SSF56655">
    <property type="entry name" value="Carbohydrate phosphatase"/>
    <property type="match status" value="1"/>
</dbReference>
<feature type="binding site" evidence="9">
    <location>
        <position position="57"/>
    </location>
    <ligand>
        <name>Mn(2+)</name>
        <dbReference type="ChEBI" id="CHEBI:29035"/>
        <label>1</label>
    </ligand>
</feature>
<evidence type="ECO:0000313" key="11">
    <source>
        <dbReference type="EMBL" id="PMC81026.1"/>
    </source>
</evidence>
<feature type="binding site" evidence="10">
    <location>
        <position position="120"/>
    </location>
    <ligand>
        <name>substrate</name>
    </ligand>
</feature>
<feature type="binding site" evidence="10">
    <location>
        <position position="211"/>
    </location>
    <ligand>
        <name>substrate</name>
    </ligand>
</feature>
<feature type="binding site" evidence="9">
    <location>
        <position position="89"/>
    </location>
    <ligand>
        <name>Mn(2+)</name>
        <dbReference type="ChEBI" id="CHEBI:29035"/>
        <label>2</label>
    </ligand>
</feature>
<comment type="caution">
    <text evidence="11">The sequence shown here is derived from an EMBL/GenBank/DDBJ whole genome shotgun (WGS) entry which is preliminary data.</text>
</comment>
<dbReference type="PANTHER" id="PTHR30447">
    <property type="entry name" value="FRUCTOSE-1,6-BISPHOSPHATASE CLASS 2"/>
    <property type="match status" value="1"/>
</dbReference>
<dbReference type="PANTHER" id="PTHR30447:SF0">
    <property type="entry name" value="FRUCTOSE-1,6-BISPHOSPHATASE 1 CLASS 2-RELATED"/>
    <property type="match status" value="1"/>
</dbReference>
<dbReference type="Proteomes" id="UP000235658">
    <property type="component" value="Unassembled WGS sequence"/>
</dbReference>
<dbReference type="GO" id="GO:0030388">
    <property type="term" value="P:fructose 1,6-bisphosphate metabolic process"/>
    <property type="evidence" value="ECO:0007669"/>
    <property type="project" value="TreeGrafter"/>
</dbReference>
<dbReference type="GO" id="GO:0046872">
    <property type="term" value="F:metal ion binding"/>
    <property type="evidence" value="ECO:0007669"/>
    <property type="project" value="UniProtKB-KW"/>
</dbReference>
<evidence type="ECO:0000256" key="9">
    <source>
        <dbReference type="PIRSR" id="PIRSR004532-1"/>
    </source>
</evidence>
<evidence type="ECO:0000313" key="12">
    <source>
        <dbReference type="Proteomes" id="UP000235658"/>
    </source>
</evidence>
<dbReference type="GO" id="GO:0006071">
    <property type="term" value="P:glycerol metabolic process"/>
    <property type="evidence" value="ECO:0007669"/>
    <property type="project" value="InterPro"/>
</dbReference>
<dbReference type="Gene3D" id="3.40.190.90">
    <property type="match status" value="1"/>
</dbReference>
<evidence type="ECO:0000256" key="1">
    <source>
        <dbReference type="ARBA" id="ARBA00001273"/>
    </source>
</evidence>
<dbReference type="NCBIfam" id="TIGR00330">
    <property type="entry name" value="glpX"/>
    <property type="match status" value="1"/>
</dbReference>
<dbReference type="EMBL" id="PNHP01000005">
    <property type="protein sequence ID" value="PMC81026.1"/>
    <property type="molecule type" value="Genomic_DNA"/>
</dbReference>
<comment type="pathway">
    <text evidence="7">Carbohydrate biosynthesis.</text>
</comment>
<feature type="binding site" evidence="9">
    <location>
        <position position="214"/>
    </location>
    <ligand>
        <name>Mn(2+)</name>
        <dbReference type="ChEBI" id="CHEBI:29035"/>
        <label>2</label>
    </ligand>
</feature>
<dbReference type="GO" id="GO:0005829">
    <property type="term" value="C:cytosol"/>
    <property type="evidence" value="ECO:0007669"/>
    <property type="project" value="TreeGrafter"/>
</dbReference>
<evidence type="ECO:0000256" key="4">
    <source>
        <dbReference type="ARBA" id="ARBA00022801"/>
    </source>
</evidence>
<name>A0A2N6UHH9_9FIRM</name>
<evidence type="ECO:0000256" key="6">
    <source>
        <dbReference type="ARBA" id="ARBA00023277"/>
    </source>
</evidence>